<dbReference type="PANTHER" id="PTHR24414:SF184">
    <property type="entry name" value="GALACTOSE OXIDASE_KELCH REPEAT SUPERFAMILY PROTEIN"/>
    <property type="match status" value="1"/>
</dbReference>
<sequence length="189" mass="21342">MSTKKKKPSPTSKSITNPSLPYDLLLSCIARVSRLYYPTLSLFYPSKNPSWFRLCRKPDQTLTNDSSKKNMLRGYVLVLVPILNYHPASSMSLVAVGSNIYDIGDSNPMNSSSVWIMDCWSHTWRQGPSLRVKLQSYTASVLDQKIYLAGCYNDGDSKYLKHSCEVFDTLTQTWDPQPIPCSEINLGES</sequence>
<gene>
    <name evidence="2" type="ORF">CARUB_v10021800mg</name>
</gene>
<dbReference type="Proteomes" id="UP000029121">
    <property type="component" value="Unassembled WGS sequence"/>
</dbReference>
<proteinExistence type="predicted"/>
<evidence type="ECO:0000259" key="1">
    <source>
        <dbReference type="Pfam" id="PF25210"/>
    </source>
</evidence>
<protein>
    <recommendedName>
        <fullName evidence="1">FKB95-like N-terminal Kelch domain-containing protein</fullName>
    </recommendedName>
</protein>
<keyword evidence="3" id="KW-1185">Reference proteome</keyword>
<dbReference type="Pfam" id="PF25210">
    <property type="entry name" value="Kelch_FKB95"/>
    <property type="match status" value="1"/>
</dbReference>
<dbReference type="PANTHER" id="PTHR24414">
    <property type="entry name" value="F-BOX/KELCH-REPEAT PROTEIN SKIP4"/>
    <property type="match status" value="1"/>
</dbReference>
<dbReference type="Gene3D" id="2.120.10.80">
    <property type="entry name" value="Kelch-type beta propeller"/>
    <property type="match status" value="1"/>
</dbReference>
<organism evidence="2 3">
    <name type="scientific">Capsella rubella</name>
    <dbReference type="NCBI Taxonomy" id="81985"/>
    <lineage>
        <taxon>Eukaryota</taxon>
        <taxon>Viridiplantae</taxon>
        <taxon>Streptophyta</taxon>
        <taxon>Embryophyta</taxon>
        <taxon>Tracheophyta</taxon>
        <taxon>Spermatophyta</taxon>
        <taxon>Magnoliopsida</taxon>
        <taxon>eudicotyledons</taxon>
        <taxon>Gunneridae</taxon>
        <taxon>Pentapetalae</taxon>
        <taxon>rosids</taxon>
        <taxon>malvids</taxon>
        <taxon>Brassicales</taxon>
        <taxon>Brassicaceae</taxon>
        <taxon>Camelineae</taxon>
        <taxon>Capsella</taxon>
    </lineage>
</organism>
<accession>R0I848</accession>
<dbReference type="InterPro" id="IPR057499">
    <property type="entry name" value="Kelch_FKB95"/>
</dbReference>
<dbReference type="eggNOG" id="KOG1072">
    <property type="taxonomic scope" value="Eukaryota"/>
</dbReference>
<dbReference type="EMBL" id="KB870806">
    <property type="protein sequence ID" value="EOA34285.1"/>
    <property type="molecule type" value="Genomic_DNA"/>
</dbReference>
<name>R0I848_9BRAS</name>
<evidence type="ECO:0000313" key="2">
    <source>
        <dbReference type="EMBL" id="EOA34285.1"/>
    </source>
</evidence>
<dbReference type="InterPro" id="IPR050354">
    <property type="entry name" value="F-box/kelch-repeat_ARATH"/>
</dbReference>
<reference evidence="3" key="1">
    <citation type="journal article" date="2013" name="Nat. Genet.">
        <title>The Capsella rubella genome and the genomic consequences of rapid mating system evolution.</title>
        <authorList>
            <person name="Slotte T."/>
            <person name="Hazzouri K.M."/>
            <person name="Agren J.A."/>
            <person name="Koenig D."/>
            <person name="Maumus F."/>
            <person name="Guo Y.L."/>
            <person name="Steige K."/>
            <person name="Platts A.E."/>
            <person name="Escobar J.S."/>
            <person name="Newman L.K."/>
            <person name="Wang W."/>
            <person name="Mandakova T."/>
            <person name="Vello E."/>
            <person name="Smith L.M."/>
            <person name="Henz S.R."/>
            <person name="Steffen J."/>
            <person name="Takuno S."/>
            <person name="Brandvain Y."/>
            <person name="Coop G."/>
            <person name="Andolfatto P."/>
            <person name="Hu T.T."/>
            <person name="Blanchette M."/>
            <person name="Clark R.M."/>
            <person name="Quesneville H."/>
            <person name="Nordborg M."/>
            <person name="Gaut B.S."/>
            <person name="Lysak M.A."/>
            <person name="Jenkins J."/>
            <person name="Grimwood J."/>
            <person name="Chapman J."/>
            <person name="Prochnik S."/>
            <person name="Shu S."/>
            <person name="Rokhsar D."/>
            <person name="Schmutz J."/>
            <person name="Weigel D."/>
            <person name="Wright S.I."/>
        </authorList>
    </citation>
    <scope>NUCLEOTIDE SEQUENCE [LARGE SCALE GENOMIC DNA]</scope>
    <source>
        <strain evidence="3">cv. Monte Gargano</strain>
    </source>
</reference>
<dbReference type="SUPFAM" id="SSF117281">
    <property type="entry name" value="Kelch motif"/>
    <property type="match status" value="1"/>
</dbReference>
<feature type="domain" description="FKB95-like N-terminal Kelch" evidence="1">
    <location>
        <begin position="51"/>
        <end position="184"/>
    </location>
</feature>
<dbReference type="AlphaFoldDB" id="R0I848"/>
<dbReference type="InterPro" id="IPR015915">
    <property type="entry name" value="Kelch-typ_b-propeller"/>
</dbReference>
<evidence type="ECO:0000313" key="3">
    <source>
        <dbReference type="Proteomes" id="UP000029121"/>
    </source>
</evidence>